<evidence type="ECO:0000256" key="18">
    <source>
        <dbReference type="PIRSR" id="PIRSR039050-51"/>
    </source>
</evidence>
<evidence type="ECO:0000256" key="9">
    <source>
        <dbReference type="ARBA" id="ARBA00022842"/>
    </source>
</evidence>
<evidence type="ECO:0000259" key="22">
    <source>
        <dbReference type="PROSITE" id="PS50125"/>
    </source>
</evidence>
<feature type="binding site" evidence="18">
    <location>
        <position position="284"/>
    </location>
    <ligand>
        <name>Mg(2+)</name>
        <dbReference type="ChEBI" id="CHEBI:18420"/>
        <label>2</label>
        <note>catalytic</note>
    </ligand>
</feature>
<evidence type="ECO:0000256" key="4">
    <source>
        <dbReference type="ARBA" id="ARBA00022692"/>
    </source>
</evidence>
<keyword evidence="9 16" id="KW-0460">Magnesium</keyword>
<feature type="region of interest" description="Disordered" evidence="20">
    <location>
        <begin position="502"/>
        <end position="544"/>
    </location>
</feature>
<dbReference type="RefSeq" id="XP_026900287.1">
    <property type="nucleotide sequence ID" value="XM_027044486.2"/>
</dbReference>
<proteinExistence type="inferred from homology"/>
<evidence type="ECO:0000313" key="24">
    <source>
        <dbReference type="RefSeq" id="XP_026900287.1"/>
    </source>
</evidence>
<evidence type="ECO:0000256" key="8">
    <source>
        <dbReference type="ARBA" id="ARBA00022840"/>
    </source>
</evidence>
<feature type="compositionally biased region" description="Basic residues" evidence="20">
    <location>
        <begin position="517"/>
        <end position="529"/>
    </location>
</feature>
<keyword evidence="13" id="KW-0325">Glycoprotein</keyword>
<name>A0A6J1Y5S8_ACIJB</name>
<evidence type="ECO:0000256" key="11">
    <source>
        <dbReference type="ARBA" id="ARBA00022998"/>
    </source>
</evidence>
<evidence type="ECO:0000256" key="6">
    <source>
        <dbReference type="ARBA" id="ARBA00022737"/>
    </source>
</evidence>
<feature type="transmembrane region" description="Helical" evidence="21">
    <location>
        <begin position="720"/>
        <end position="739"/>
    </location>
</feature>
<feature type="transmembrane region" description="Helical" evidence="21">
    <location>
        <begin position="746"/>
        <end position="763"/>
    </location>
</feature>
<dbReference type="InterPro" id="IPR009398">
    <property type="entry name" value="Adcy_conserved_dom"/>
</dbReference>
<feature type="transmembrane region" description="Helical" evidence="21">
    <location>
        <begin position="620"/>
        <end position="645"/>
    </location>
</feature>
<evidence type="ECO:0000256" key="19">
    <source>
        <dbReference type="RuleBase" id="RU000405"/>
    </source>
</evidence>
<evidence type="ECO:0000256" key="12">
    <source>
        <dbReference type="ARBA" id="ARBA00023136"/>
    </source>
</evidence>
<reference evidence="24" key="1">
    <citation type="submission" date="2025-08" db="UniProtKB">
        <authorList>
            <consortium name="RefSeq"/>
        </authorList>
    </citation>
    <scope>IDENTIFICATION</scope>
    <source>
        <tissue evidence="24">Blood</tissue>
    </source>
</reference>
<dbReference type="Pfam" id="PF06327">
    <property type="entry name" value="Adcy_cons_dom"/>
    <property type="match status" value="1"/>
</dbReference>
<dbReference type="GO" id="GO:0007189">
    <property type="term" value="P:adenylate cyclase-activating G protein-coupled receptor signaling pathway"/>
    <property type="evidence" value="ECO:0007669"/>
    <property type="project" value="TreeGrafter"/>
</dbReference>
<comment type="cofactor">
    <cofactor evidence="2">
        <name>Mn(2+)</name>
        <dbReference type="ChEBI" id="CHEBI:29035"/>
    </cofactor>
</comment>
<feature type="transmembrane region" description="Helical" evidence="21">
    <location>
        <begin position="123"/>
        <end position="140"/>
    </location>
</feature>
<sequence length="1081" mass="121027">MPAKGRYFLNEGEEGPNQDVLYEKYRLTSQHGPLLLTLLLVAVTACVALIVIAFVCGDPSGHQTVLGTTFFTLAVFVVLYVLVYVECLVRRWLRASALLIWVCLMMLGYVLVFDSWIKTTHMGAQVPFFLFIVFVVYTLLPFSMQGAVVAGAVSSISHLLVIGTLMEAFTTPSVHAGLQLLANAVIFLCGNLTGAFHKHQMQDASRDLFTYTVKCIQIRRKLRVKKRQQENLLLSVLPAHISMGMKLAIIERLKERGDRHYMPDNNFHSLYVKRHQNVSILYADIVGFTRLASDCSPKELVVMLNELFGKFDQIAKANECMRIKILGDCYYCVSGLPVSLPTHARNCVKMGLDMCEAIKQVREATGVDISMRVGIHSGNVLCGVIGLRKWQYDVWSHDVSLANRMEAAGVPGRVHITEATLNHLDKAYEVEDGHGQQRDPHLKEMNIHTYLVIDPRSQQPPPPSQHLPKPKGDVALKMRASVRMTRYLESWGAARPFAHLNHRESVSSNETPIPNGRRPKAIPLRRHRAPDRSASPKGRSEDDSYDEEILSAIEGLSSTRPCCSKSDDFYTFGSIFLEKGFEREYRLAPIPRVRHYFACASLVFVCILLVHVLLLPRMAALGVSFGLVACVLGLVLGLCFAHEFLRCCPARGTLQAISERVETQPLLRLSLAILTIGSLLSIAIVNLPLMPFPALRQPAGNQSLADGDVSSRELAPCELFPYYTCSCILAFVACSVFLRMSLELKVVLLTVALVAYLVLFNISPCWQWDCCSHSLANLTKTNGTLSSSPFCLWKDPKAMINFYLVLFYVTLIMLSRQIDYYCRLDCLWKKKFKKEHEEFETMENVNRLLLENVLPAHVAAHFIGDKLNEDWYHQSYDCVCVMFASVPDFKVFYTECDVNKEGLECLRLLNEIISDFDELLLKPKFSSVEKIKTIGSTYMAAVGLSVPSGSENQDLERQHAHIGIMVEFSIALMSKLDGINRHSFNSFRLRVGINHGPVIAGVIGARKPQYDIWGNTVNVASRMESTGELGKIQVTEETCTILQGLGYSCECRGLINVKGKGELRTYFVCTDTAKFQGLGLN</sequence>
<feature type="binding site" evidence="17">
    <location>
        <position position="372"/>
    </location>
    <ligand>
        <name>ATP</name>
        <dbReference type="ChEBI" id="CHEBI:30616"/>
    </ligand>
</feature>
<dbReference type="PROSITE" id="PS50125">
    <property type="entry name" value="GUANYLATE_CYCLASE_2"/>
    <property type="match status" value="2"/>
</dbReference>
<keyword evidence="5 16" id="KW-0479">Metal-binding</keyword>
<dbReference type="SUPFAM" id="SSF55073">
    <property type="entry name" value="Nucleotide cyclase"/>
    <property type="match status" value="2"/>
</dbReference>
<evidence type="ECO:0000256" key="21">
    <source>
        <dbReference type="SAM" id="Phobius"/>
    </source>
</evidence>
<dbReference type="GeneID" id="106985835"/>
<feature type="binding site" evidence="17">
    <location>
        <position position="1058"/>
    </location>
    <ligand>
        <name>ATP</name>
        <dbReference type="ChEBI" id="CHEBI:30616"/>
    </ligand>
</feature>
<dbReference type="PANTHER" id="PTHR45627">
    <property type="entry name" value="ADENYLATE CYCLASE TYPE 1"/>
    <property type="match status" value="1"/>
</dbReference>
<feature type="binding site" evidence="18">
    <location>
        <position position="328"/>
    </location>
    <ligand>
        <name>Mg(2+)</name>
        <dbReference type="ChEBI" id="CHEBI:18420"/>
        <label>2</label>
        <note>catalytic</note>
    </ligand>
</feature>
<feature type="transmembrane region" description="Helical" evidence="21">
    <location>
        <begin position="596"/>
        <end position="614"/>
    </location>
</feature>
<dbReference type="InterPro" id="IPR018297">
    <property type="entry name" value="A/G_cyclase_CS"/>
</dbReference>
<keyword evidence="14 18" id="KW-0464">Manganese</keyword>
<feature type="binding site" evidence="17">
    <location>
        <begin position="284"/>
        <end position="289"/>
    </location>
    <ligand>
        <name>ATP</name>
        <dbReference type="ChEBI" id="CHEBI:30616"/>
    </ligand>
</feature>
<dbReference type="SMART" id="SM00044">
    <property type="entry name" value="CYCc"/>
    <property type="match status" value="2"/>
</dbReference>
<feature type="transmembrane region" description="Helical" evidence="21">
    <location>
        <begin position="97"/>
        <end position="117"/>
    </location>
</feature>
<keyword evidence="12 16" id="KW-0472">Membrane</keyword>
<protein>
    <recommendedName>
        <fullName evidence="16">adenylate cyclase</fullName>
        <ecNumber evidence="16">4.6.1.1</ecNumber>
    </recommendedName>
</protein>
<comment type="subcellular location">
    <subcellularLocation>
        <location evidence="3">Membrane</location>
        <topology evidence="3">Multi-pass membrane protein</topology>
    </subcellularLocation>
</comment>
<comment type="function">
    <text evidence="16">Catalyzes the formation of the signaling molecule cAMP in response to G-protein signaling.</text>
</comment>
<feature type="transmembrane region" description="Helical" evidence="21">
    <location>
        <begin position="66"/>
        <end position="85"/>
    </location>
</feature>
<feature type="region of interest" description="Disordered" evidence="20">
    <location>
        <begin position="454"/>
        <end position="474"/>
    </location>
</feature>
<dbReference type="CTD" id="113"/>
<dbReference type="EC" id="4.6.1.1" evidence="16"/>
<feature type="domain" description="Guanylate cyclase" evidence="22">
    <location>
        <begin position="880"/>
        <end position="1024"/>
    </location>
</feature>
<feature type="transmembrane region" description="Helical" evidence="21">
    <location>
        <begin position="34"/>
        <end position="54"/>
    </location>
</feature>
<dbReference type="GO" id="GO:0007193">
    <property type="term" value="P:adenylate cyclase-inhibiting G protein-coupled receptor signaling pathway"/>
    <property type="evidence" value="ECO:0007669"/>
    <property type="project" value="TreeGrafter"/>
</dbReference>
<dbReference type="Proteomes" id="UP001652583">
    <property type="component" value="Chromosome E2"/>
</dbReference>
<dbReference type="Pfam" id="PF00211">
    <property type="entry name" value="Guanylate_cyc"/>
    <property type="match status" value="2"/>
</dbReference>
<feature type="binding site" evidence="18">
    <location>
        <position position="285"/>
    </location>
    <ligand>
        <name>Mg(2+)</name>
        <dbReference type="ChEBI" id="CHEBI:18420"/>
        <label>2</label>
        <note>catalytic</note>
    </ligand>
</feature>
<evidence type="ECO:0000256" key="10">
    <source>
        <dbReference type="ARBA" id="ARBA00022989"/>
    </source>
</evidence>
<keyword evidence="6" id="KW-0677">Repeat</keyword>
<keyword evidence="7 16" id="KW-0547">Nucleotide-binding</keyword>
<dbReference type="KEGG" id="aju:106985835"/>
<dbReference type="Pfam" id="PF16214">
    <property type="entry name" value="AC_N"/>
    <property type="match status" value="1"/>
</dbReference>
<feature type="binding site" evidence="17">
    <location>
        <begin position="326"/>
        <end position="328"/>
    </location>
    <ligand>
        <name>ATP</name>
        <dbReference type="ChEBI" id="CHEBI:30616"/>
    </ligand>
</feature>
<dbReference type="AlphaFoldDB" id="A0A6J1Y5S8"/>
<evidence type="ECO:0000313" key="23">
    <source>
        <dbReference type="Proteomes" id="UP001652583"/>
    </source>
</evidence>
<dbReference type="GO" id="GO:0005524">
    <property type="term" value="F:ATP binding"/>
    <property type="evidence" value="ECO:0007669"/>
    <property type="project" value="UniProtKB-UniRule"/>
</dbReference>
<comment type="catalytic activity">
    <reaction evidence="1 16">
        <text>ATP = 3',5'-cyclic AMP + diphosphate</text>
        <dbReference type="Rhea" id="RHEA:15389"/>
        <dbReference type="ChEBI" id="CHEBI:30616"/>
        <dbReference type="ChEBI" id="CHEBI:33019"/>
        <dbReference type="ChEBI" id="CHEBI:58165"/>
        <dbReference type="EC" id="4.6.1.1"/>
    </reaction>
</comment>
<evidence type="ECO:0000256" key="20">
    <source>
        <dbReference type="SAM" id="MobiDB-lite"/>
    </source>
</evidence>
<evidence type="ECO:0000256" key="14">
    <source>
        <dbReference type="ARBA" id="ARBA00023211"/>
    </source>
</evidence>
<feature type="domain" description="Guanylate cyclase" evidence="22">
    <location>
        <begin position="279"/>
        <end position="406"/>
    </location>
</feature>
<evidence type="ECO:0000256" key="7">
    <source>
        <dbReference type="ARBA" id="ARBA00022741"/>
    </source>
</evidence>
<dbReference type="FunFam" id="3.30.70.1230:FF:000003">
    <property type="entry name" value="Adenylate cyclase"/>
    <property type="match status" value="1"/>
</dbReference>
<feature type="transmembrane region" description="Helical" evidence="21">
    <location>
        <begin position="798"/>
        <end position="814"/>
    </location>
</feature>
<dbReference type="InterPro" id="IPR032628">
    <property type="entry name" value="AC_N"/>
</dbReference>
<evidence type="ECO:0000256" key="15">
    <source>
        <dbReference type="ARBA" id="ARBA00023239"/>
    </source>
</evidence>
<feature type="binding site" evidence="17">
    <location>
        <position position="932"/>
    </location>
    <ligand>
        <name>ATP</name>
        <dbReference type="ChEBI" id="CHEBI:30616"/>
    </ligand>
</feature>
<dbReference type="Gene3D" id="3.30.70.1230">
    <property type="entry name" value="Nucleotide cyclase"/>
    <property type="match status" value="2"/>
</dbReference>
<feature type="transmembrane region" description="Helical" evidence="21">
    <location>
        <begin position="666"/>
        <end position="689"/>
    </location>
</feature>
<dbReference type="GO" id="GO:0005886">
    <property type="term" value="C:plasma membrane"/>
    <property type="evidence" value="ECO:0007669"/>
    <property type="project" value="InterPro"/>
</dbReference>
<dbReference type="FunFam" id="3.30.70.1230:FF:000012">
    <property type="entry name" value="Adenylate cyclase"/>
    <property type="match status" value="1"/>
</dbReference>
<evidence type="ECO:0000256" key="2">
    <source>
        <dbReference type="ARBA" id="ARBA00001936"/>
    </source>
</evidence>
<keyword evidence="4 21" id="KW-0812">Transmembrane</keyword>
<feature type="transmembrane region" description="Helical" evidence="21">
    <location>
        <begin position="178"/>
        <end position="196"/>
    </location>
</feature>
<keyword evidence="23" id="KW-1185">Reference proteome</keyword>
<evidence type="ECO:0000256" key="3">
    <source>
        <dbReference type="ARBA" id="ARBA00004141"/>
    </source>
</evidence>
<keyword evidence="15 16" id="KW-0456">Lyase</keyword>
<accession>A0A6J1Y5S8</accession>
<dbReference type="InterPro" id="IPR001054">
    <property type="entry name" value="A/G_cyclase"/>
</dbReference>
<dbReference type="GO" id="GO:0004016">
    <property type="term" value="F:adenylate cyclase activity"/>
    <property type="evidence" value="ECO:0007669"/>
    <property type="project" value="UniProtKB-EC"/>
</dbReference>
<dbReference type="PIRSF" id="PIRSF039050">
    <property type="entry name" value="Ade_cyc"/>
    <property type="match status" value="1"/>
</dbReference>
<feature type="transmembrane region" description="Helical" evidence="21">
    <location>
        <begin position="147"/>
        <end position="166"/>
    </location>
</feature>
<evidence type="ECO:0000256" key="1">
    <source>
        <dbReference type="ARBA" id="ARBA00001593"/>
    </source>
</evidence>
<dbReference type="GO" id="GO:0046872">
    <property type="term" value="F:metal ion binding"/>
    <property type="evidence" value="ECO:0007669"/>
    <property type="project" value="UniProtKB-KW"/>
</dbReference>
<keyword evidence="8 16" id="KW-0067">ATP-binding</keyword>
<evidence type="ECO:0000256" key="17">
    <source>
        <dbReference type="PIRSR" id="PIRSR039050-50"/>
    </source>
</evidence>
<dbReference type="GO" id="GO:0035556">
    <property type="term" value="P:intracellular signal transduction"/>
    <property type="evidence" value="ECO:0007669"/>
    <property type="project" value="InterPro"/>
</dbReference>
<evidence type="ECO:0000256" key="5">
    <source>
        <dbReference type="ARBA" id="ARBA00022723"/>
    </source>
</evidence>
<dbReference type="CDD" id="cd07302">
    <property type="entry name" value="CHD"/>
    <property type="match status" value="2"/>
</dbReference>
<gene>
    <name evidence="24" type="primary">ADCY7</name>
</gene>
<dbReference type="InterPro" id="IPR030672">
    <property type="entry name" value="Adcy"/>
</dbReference>
<keyword evidence="10 21" id="KW-1133">Transmembrane helix</keyword>
<evidence type="ECO:0000256" key="16">
    <source>
        <dbReference type="PIRNR" id="PIRNR039050"/>
    </source>
</evidence>
<evidence type="ECO:0000256" key="13">
    <source>
        <dbReference type="ARBA" id="ARBA00023180"/>
    </source>
</evidence>
<dbReference type="PANTHER" id="PTHR45627:SF9">
    <property type="entry name" value="ADENYLATE CYCLASE TYPE 7"/>
    <property type="match status" value="1"/>
</dbReference>
<comment type="cofactor">
    <cofactor evidence="18">
        <name>Mg(2+)</name>
        <dbReference type="ChEBI" id="CHEBI:18420"/>
    </cofactor>
    <cofactor evidence="18">
        <name>Mn(2+)</name>
        <dbReference type="ChEBI" id="CHEBI:29035"/>
    </cofactor>
    <text evidence="18">Binds 2 magnesium ions per subunit. Is also active with manganese (in vitro).</text>
</comment>
<feature type="binding site" evidence="17">
    <location>
        <begin position="1011"/>
        <end position="1013"/>
    </location>
    <ligand>
        <name>ATP</name>
        <dbReference type="ChEBI" id="CHEBI:30616"/>
    </ligand>
</feature>
<organism evidence="23 24">
    <name type="scientific">Acinonyx jubatus</name>
    <name type="common">Cheetah</name>
    <dbReference type="NCBI Taxonomy" id="32536"/>
    <lineage>
        <taxon>Eukaryota</taxon>
        <taxon>Metazoa</taxon>
        <taxon>Chordata</taxon>
        <taxon>Craniata</taxon>
        <taxon>Vertebrata</taxon>
        <taxon>Euteleostomi</taxon>
        <taxon>Mammalia</taxon>
        <taxon>Eutheria</taxon>
        <taxon>Laurasiatheria</taxon>
        <taxon>Carnivora</taxon>
        <taxon>Feliformia</taxon>
        <taxon>Felidae</taxon>
        <taxon>Felinae</taxon>
        <taxon>Acinonyx</taxon>
    </lineage>
</organism>
<feature type="binding site" evidence="18">
    <location>
        <position position="284"/>
    </location>
    <ligand>
        <name>Mg(2+)</name>
        <dbReference type="ChEBI" id="CHEBI:18420"/>
        <label>1</label>
        <note>catalytic</note>
    </ligand>
</feature>
<feature type="binding site" evidence="18">
    <location>
        <position position="328"/>
    </location>
    <ligand>
        <name>Mg(2+)</name>
        <dbReference type="ChEBI" id="CHEBI:18420"/>
        <label>1</label>
        <note>catalytic</note>
    </ligand>
</feature>
<keyword evidence="11 16" id="KW-0115">cAMP biosynthesis</keyword>
<dbReference type="GO" id="GO:0006171">
    <property type="term" value="P:cAMP biosynthetic process"/>
    <property type="evidence" value="ECO:0007669"/>
    <property type="project" value="UniProtKB-KW"/>
</dbReference>
<comment type="similarity">
    <text evidence="16 19">Belongs to the adenylyl cyclase class-4/guanylyl cyclase family.</text>
</comment>
<dbReference type="PROSITE" id="PS00452">
    <property type="entry name" value="GUANYLATE_CYCLASE_1"/>
    <property type="match status" value="1"/>
</dbReference>
<feature type="binding site" evidence="17">
    <location>
        <begin position="1018"/>
        <end position="1022"/>
    </location>
    <ligand>
        <name>ATP</name>
        <dbReference type="ChEBI" id="CHEBI:30616"/>
    </ligand>
</feature>
<dbReference type="InterPro" id="IPR029787">
    <property type="entry name" value="Nucleotide_cyclase"/>
</dbReference>